<dbReference type="InParanoid" id="A0A2T2ZYP7"/>
<protein>
    <recommendedName>
        <fullName evidence="1">non-specific serine/threonine protein kinase</fullName>
        <ecNumber evidence="1">2.7.11.1</ecNumber>
    </recommendedName>
</protein>
<dbReference type="AlphaFoldDB" id="A0A2T2ZYP7"/>
<dbReference type="GO" id="GO:0005634">
    <property type="term" value="C:nucleus"/>
    <property type="evidence" value="ECO:0007669"/>
    <property type="project" value="TreeGrafter"/>
</dbReference>
<feature type="binding site" evidence="9">
    <location>
        <position position="108"/>
    </location>
    <ligand>
        <name>ATP</name>
        <dbReference type="ChEBI" id="CHEBI:30616"/>
    </ligand>
</feature>
<proteinExistence type="predicted"/>
<evidence type="ECO:0000256" key="2">
    <source>
        <dbReference type="ARBA" id="ARBA00022527"/>
    </source>
</evidence>
<gene>
    <name evidence="10" type="ORF">BD289DRAFT_491750</name>
</gene>
<dbReference type="Proteomes" id="UP000241462">
    <property type="component" value="Unassembled WGS sequence"/>
</dbReference>
<keyword evidence="5" id="KW-0418">Kinase</keyword>
<evidence type="ECO:0000256" key="5">
    <source>
        <dbReference type="ARBA" id="ARBA00022777"/>
    </source>
</evidence>
<evidence type="ECO:0000256" key="8">
    <source>
        <dbReference type="ARBA" id="ARBA00048679"/>
    </source>
</evidence>
<comment type="catalytic activity">
    <reaction evidence="7">
        <text>L-threonyl-[protein] + ATP = O-phospho-L-threonyl-[protein] + ADP + H(+)</text>
        <dbReference type="Rhea" id="RHEA:46608"/>
        <dbReference type="Rhea" id="RHEA-COMP:11060"/>
        <dbReference type="Rhea" id="RHEA-COMP:11605"/>
        <dbReference type="ChEBI" id="CHEBI:15378"/>
        <dbReference type="ChEBI" id="CHEBI:30013"/>
        <dbReference type="ChEBI" id="CHEBI:30616"/>
        <dbReference type="ChEBI" id="CHEBI:61977"/>
        <dbReference type="ChEBI" id="CHEBI:456216"/>
        <dbReference type="EC" id="2.7.11.1"/>
    </reaction>
</comment>
<evidence type="ECO:0000256" key="1">
    <source>
        <dbReference type="ARBA" id="ARBA00012513"/>
    </source>
</evidence>
<evidence type="ECO:0000313" key="10">
    <source>
        <dbReference type="EMBL" id="PSR79707.1"/>
    </source>
</evidence>
<sequence length="176" mass="20003">MQLTFYLHATRSSSTYFSTLRSTALCRHNGLYRLYSRWHSSSMTAQMYRCDIDAEPLHRYQLGGYHPIALGDILHNGRYKILHKLGWGGYSTTWAAKDKVTKLHVAVKISVSSAEDCRENEVLRAISSLPSDHPGRFYVNQMLDQFTLTGPNGTHNCLVLELLGPNVAECRFILPR</sequence>
<evidence type="ECO:0000256" key="9">
    <source>
        <dbReference type="PROSITE-ProRule" id="PRU10141"/>
    </source>
</evidence>
<feature type="non-terminal residue" evidence="10">
    <location>
        <position position="1"/>
    </location>
</feature>
<dbReference type="Gene3D" id="3.30.200.20">
    <property type="entry name" value="Phosphorylase Kinase, domain 1"/>
    <property type="match status" value="1"/>
</dbReference>
<keyword evidence="6 9" id="KW-0067">ATP-binding</keyword>
<accession>A0A2T2ZYP7</accession>
<dbReference type="GO" id="GO:0004674">
    <property type="term" value="F:protein serine/threonine kinase activity"/>
    <property type="evidence" value="ECO:0007669"/>
    <property type="project" value="UniProtKB-KW"/>
</dbReference>
<dbReference type="EMBL" id="KZ678558">
    <property type="protein sequence ID" value="PSR79707.1"/>
    <property type="molecule type" value="Genomic_DNA"/>
</dbReference>
<keyword evidence="4 9" id="KW-0547">Nucleotide-binding</keyword>
<dbReference type="InterPro" id="IPR017441">
    <property type="entry name" value="Protein_kinase_ATP_BS"/>
</dbReference>
<evidence type="ECO:0000256" key="6">
    <source>
        <dbReference type="ARBA" id="ARBA00022840"/>
    </source>
</evidence>
<dbReference type="GO" id="GO:0000245">
    <property type="term" value="P:spliceosomal complex assembly"/>
    <property type="evidence" value="ECO:0007669"/>
    <property type="project" value="TreeGrafter"/>
</dbReference>
<evidence type="ECO:0000256" key="4">
    <source>
        <dbReference type="ARBA" id="ARBA00022741"/>
    </source>
</evidence>
<dbReference type="PANTHER" id="PTHR47634:SF9">
    <property type="entry name" value="PROTEIN KINASE DOMAIN-CONTAINING PROTEIN-RELATED"/>
    <property type="match status" value="1"/>
</dbReference>
<dbReference type="InterPro" id="IPR051334">
    <property type="entry name" value="SRPK"/>
</dbReference>
<name>A0A2T2ZYP7_9PEZI</name>
<dbReference type="STRING" id="2025994.A0A2T2ZYP7"/>
<dbReference type="PANTHER" id="PTHR47634">
    <property type="entry name" value="PROTEIN KINASE DOMAIN-CONTAINING PROTEIN-RELATED"/>
    <property type="match status" value="1"/>
</dbReference>
<dbReference type="GO" id="GO:0005524">
    <property type="term" value="F:ATP binding"/>
    <property type="evidence" value="ECO:0007669"/>
    <property type="project" value="UniProtKB-UniRule"/>
</dbReference>
<keyword evidence="3" id="KW-0808">Transferase</keyword>
<dbReference type="GO" id="GO:0050684">
    <property type="term" value="P:regulation of mRNA processing"/>
    <property type="evidence" value="ECO:0007669"/>
    <property type="project" value="TreeGrafter"/>
</dbReference>
<organism evidence="10 11">
    <name type="scientific">Coniella lustricola</name>
    <dbReference type="NCBI Taxonomy" id="2025994"/>
    <lineage>
        <taxon>Eukaryota</taxon>
        <taxon>Fungi</taxon>
        <taxon>Dikarya</taxon>
        <taxon>Ascomycota</taxon>
        <taxon>Pezizomycotina</taxon>
        <taxon>Sordariomycetes</taxon>
        <taxon>Sordariomycetidae</taxon>
        <taxon>Diaporthales</taxon>
        <taxon>Schizoparmaceae</taxon>
        <taxon>Coniella</taxon>
    </lineage>
</organism>
<dbReference type="InterPro" id="IPR011009">
    <property type="entry name" value="Kinase-like_dom_sf"/>
</dbReference>
<dbReference type="OrthoDB" id="5979581at2759"/>
<evidence type="ECO:0000256" key="3">
    <source>
        <dbReference type="ARBA" id="ARBA00022679"/>
    </source>
</evidence>
<comment type="catalytic activity">
    <reaction evidence="8">
        <text>L-seryl-[protein] + ATP = O-phospho-L-seryl-[protein] + ADP + H(+)</text>
        <dbReference type="Rhea" id="RHEA:17989"/>
        <dbReference type="Rhea" id="RHEA-COMP:9863"/>
        <dbReference type="Rhea" id="RHEA-COMP:11604"/>
        <dbReference type="ChEBI" id="CHEBI:15378"/>
        <dbReference type="ChEBI" id="CHEBI:29999"/>
        <dbReference type="ChEBI" id="CHEBI:30616"/>
        <dbReference type="ChEBI" id="CHEBI:83421"/>
        <dbReference type="ChEBI" id="CHEBI:456216"/>
        <dbReference type="EC" id="2.7.11.1"/>
    </reaction>
</comment>
<dbReference type="EC" id="2.7.11.1" evidence="1"/>
<dbReference type="SUPFAM" id="SSF56112">
    <property type="entry name" value="Protein kinase-like (PK-like)"/>
    <property type="match status" value="1"/>
</dbReference>
<reference evidence="10 11" key="1">
    <citation type="journal article" date="2018" name="Mycol. Prog.">
        <title>Coniella lustricola, a new species from submerged detritus.</title>
        <authorList>
            <person name="Raudabaugh D.B."/>
            <person name="Iturriaga T."/>
            <person name="Carver A."/>
            <person name="Mondo S."/>
            <person name="Pangilinan J."/>
            <person name="Lipzen A."/>
            <person name="He G."/>
            <person name="Amirebrahimi M."/>
            <person name="Grigoriev I.V."/>
            <person name="Miller A.N."/>
        </authorList>
    </citation>
    <scope>NUCLEOTIDE SEQUENCE [LARGE SCALE GENOMIC DNA]</scope>
    <source>
        <strain evidence="10 11">B22-T-1</strain>
    </source>
</reference>
<dbReference type="Gene3D" id="1.10.510.10">
    <property type="entry name" value="Transferase(Phosphotransferase) domain 1"/>
    <property type="match status" value="1"/>
</dbReference>
<keyword evidence="11" id="KW-1185">Reference proteome</keyword>
<keyword evidence="2" id="KW-0723">Serine/threonine-protein kinase</keyword>
<dbReference type="PROSITE" id="PS00107">
    <property type="entry name" value="PROTEIN_KINASE_ATP"/>
    <property type="match status" value="1"/>
</dbReference>
<evidence type="ECO:0000313" key="11">
    <source>
        <dbReference type="Proteomes" id="UP000241462"/>
    </source>
</evidence>
<dbReference type="GO" id="GO:0005737">
    <property type="term" value="C:cytoplasm"/>
    <property type="evidence" value="ECO:0007669"/>
    <property type="project" value="TreeGrafter"/>
</dbReference>
<evidence type="ECO:0000256" key="7">
    <source>
        <dbReference type="ARBA" id="ARBA00047899"/>
    </source>
</evidence>